<evidence type="ECO:0000313" key="2">
    <source>
        <dbReference type="EMBL" id="AEV98696.1"/>
    </source>
</evidence>
<organism evidence="2 3">
    <name type="scientific">Niastella koreensis (strain DSM 17620 / KACC 11465 / NBRC 106392 / GR20-10)</name>
    <dbReference type="NCBI Taxonomy" id="700598"/>
    <lineage>
        <taxon>Bacteria</taxon>
        <taxon>Pseudomonadati</taxon>
        <taxon>Bacteroidota</taxon>
        <taxon>Chitinophagia</taxon>
        <taxon>Chitinophagales</taxon>
        <taxon>Chitinophagaceae</taxon>
        <taxon>Niastella</taxon>
    </lineage>
</organism>
<evidence type="ECO:0000313" key="3">
    <source>
        <dbReference type="Proteomes" id="UP000005438"/>
    </source>
</evidence>
<dbReference type="KEGG" id="nko:Niako_2352"/>
<keyword evidence="1" id="KW-0732">Signal</keyword>
<dbReference type="eggNOG" id="ENOG5033ZR0">
    <property type="taxonomic scope" value="Bacteria"/>
</dbReference>
<protein>
    <recommendedName>
        <fullName evidence="4">Outer membrane protein beta-barrel domain-containing protein</fullName>
    </recommendedName>
</protein>
<proteinExistence type="predicted"/>
<name>G8TKM2_NIAKG</name>
<gene>
    <name evidence="2" type="ordered locus">Niako_2352</name>
</gene>
<evidence type="ECO:0008006" key="4">
    <source>
        <dbReference type="Google" id="ProtNLM"/>
    </source>
</evidence>
<evidence type="ECO:0000256" key="1">
    <source>
        <dbReference type="SAM" id="SignalP"/>
    </source>
</evidence>
<feature type="chain" id="PRO_5003517933" description="Outer membrane protein beta-barrel domain-containing protein" evidence="1">
    <location>
        <begin position="22"/>
        <end position="675"/>
    </location>
</feature>
<dbReference type="HOGENOM" id="CLU_410421_0_0_10"/>
<dbReference type="AlphaFoldDB" id="G8TKM2"/>
<dbReference type="SUPFAM" id="SSF56935">
    <property type="entry name" value="Porins"/>
    <property type="match status" value="1"/>
</dbReference>
<sequence>MRQTIRLLVILALVYSSNAQAQNDSLFLDLGRIKLRKEFTQATTIKGSDLERMPFTNLTEAINSWLMGTLTTKNTVLYVVDGNLLNDINAYSVYDIEEVTLIQNAMAQVSGAIQQQQLVLVTTKRKTSHKAGICSAGQLFGTGREAASGAHDPKFSVNLYHQYYLSLYQNRQRLQYGISLNYLRDVYPQAKNDESAYNPPLHIDRFRVQAYLTTQLGNHNTMQLNIGYAPQRMAEKVSTNDPREKTAYTYTNRQPLFMPSLRLHSVILKNLNNDLSVAYVPGVGSTQESLQGFYLYGTDSFKVRNNINSKDRLQQLVIRDHLSYIKNLGAWNLEPSLDIMYKKLKKKNETNSYSVNDNQSGINPVQTSTSFTSYGPVKIYLLTPSLTLFYRNIFNVQAGWLQNLSHRYSDKMKRTFPFVSTSLDVLRTFVPAAKASVKLFASYATGGDFADIQDTLKDFVPVNQPVNAAFPYYGTAYDSAWHMMTAGAVFHAWNNRLMINYSFERRHFNTAMELNLPPNYTRVYMPECRSYTHRLGVQVKIIETLQAQWLSGINATHMKNEIYAPFLIPGAAVKTTAWSGGWVNRLRYKAILLGCDILYYPDAMLMSRTSSNITMNKTNAWLLQNLYGGYQWQRGKLKGLEVYAATRNLAQSDKYDLSDGRRYYGIGFKMCLNKE</sequence>
<dbReference type="EMBL" id="CP003178">
    <property type="protein sequence ID" value="AEV98696.1"/>
    <property type="molecule type" value="Genomic_DNA"/>
</dbReference>
<feature type="signal peptide" evidence="1">
    <location>
        <begin position="1"/>
        <end position="21"/>
    </location>
</feature>
<accession>G8TKM2</accession>
<dbReference type="Proteomes" id="UP000005438">
    <property type="component" value="Chromosome"/>
</dbReference>
<dbReference type="OrthoDB" id="649475at2"/>
<reference evidence="2 3" key="1">
    <citation type="submission" date="2011-12" db="EMBL/GenBank/DDBJ databases">
        <title>The complete genome of Niastella koreensis GR20-10.</title>
        <authorList>
            <consortium name="US DOE Joint Genome Institute (JGI-PGF)"/>
            <person name="Lucas S."/>
            <person name="Han J."/>
            <person name="Lapidus A."/>
            <person name="Bruce D."/>
            <person name="Goodwin L."/>
            <person name="Pitluck S."/>
            <person name="Peters L."/>
            <person name="Kyrpides N."/>
            <person name="Mavromatis K."/>
            <person name="Ivanova N."/>
            <person name="Mikhailova N."/>
            <person name="Davenport K."/>
            <person name="Saunders E."/>
            <person name="Detter J.C."/>
            <person name="Tapia R."/>
            <person name="Han C."/>
            <person name="Land M."/>
            <person name="Hauser L."/>
            <person name="Markowitz V."/>
            <person name="Cheng J.-F."/>
            <person name="Hugenholtz P."/>
            <person name="Woyke T."/>
            <person name="Wu D."/>
            <person name="Tindall B."/>
            <person name="Pomrenke H."/>
            <person name="Brambilla E."/>
            <person name="Klenk H.-P."/>
            <person name="Eisen J.A."/>
        </authorList>
    </citation>
    <scope>NUCLEOTIDE SEQUENCE [LARGE SCALE GENOMIC DNA]</scope>
    <source>
        <strain evidence="3">DSM 17620 / KACC 11465 / NBRC 106392 / GR20-10</strain>
    </source>
</reference>
<dbReference type="RefSeq" id="WP_014218610.1">
    <property type="nucleotide sequence ID" value="NC_016609.1"/>
</dbReference>